<sequence>MRHNLAALIRKALHIFSGCFFFGAILMNKFFWASAFFALLAIISLVGFMLIGSYVDEQGYMHEPLFLAPIGMISLAASGVCFFVGLASKG</sequence>
<organism evidence="3">
    <name type="scientific">Chelativorans sp. (strain BNC1)</name>
    <dbReference type="NCBI Taxonomy" id="266779"/>
    <lineage>
        <taxon>Bacteria</taxon>
        <taxon>Pseudomonadati</taxon>
        <taxon>Pseudomonadota</taxon>
        <taxon>Alphaproteobacteria</taxon>
        <taxon>Hyphomicrobiales</taxon>
        <taxon>Phyllobacteriaceae</taxon>
        <taxon>Chelativorans</taxon>
    </lineage>
</organism>
<dbReference type="Pfam" id="PF13127">
    <property type="entry name" value="DUF3955"/>
    <property type="match status" value="1"/>
</dbReference>
<dbReference type="HOGENOM" id="CLU_2435489_0_0_5"/>
<evidence type="ECO:0000313" key="3">
    <source>
        <dbReference type="EMBL" id="ABG63580.1"/>
    </source>
</evidence>
<dbReference type="AlphaFoldDB" id="Q11G95"/>
<protein>
    <recommendedName>
        <fullName evidence="2">DUF3955 domain-containing protein</fullName>
    </recommendedName>
</protein>
<keyword evidence="1" id="KW-0812">Transmembrane</keyword>
<keyword evidence="1" id="KW-1133">Transmembrane helix</keyword>
<dbReference type="STRING" id="266779.Meso_2188"/>
<feature type="transmembrane region" description="Helical" evidence="1">
    <location>
        <begin position="36"/>
        <end position="55"/>
    </location>
</feature>
<keyword evidence="1" id="KW-0472">Membrane</keyword>
<name>Q11G95_CHESB</name>
<dbReference type="KEGG" id="mes:Meso_2188"/>
<dbReference type="InterPro" id="IPR025016">
    <property type="entry name" value="DUF3955"/>
</dbReference>
<feature type="domain" description="DUF3955" evidence="2">
    <location>
        <begin position="34"/>
        <end position="85"/>
    </location>
</feature>
<feature type="transmembrane region" description="Helical" evidence="1">
    <location>
        <begin position="67"/>
        <end position="87"/>
    </location>
</feature>
<reference evidence="3" key="1">
    <citation type="submission" date="2006-06" db="EMBL/GenBank/DDBJ databases">
        <title>Complete sequence of chromosome of Chelativorans sp. BNC1.</title>
        <authorList>
            <consortium name="US DOE Joint Genome Institute"/>
            <person name="Copeland A."/>
            <person name="Lucas S."/>
            <person name="Lapidus A."/>
            <person name="Barry K."/>
            <person name="Detter J.C."/>
            <person name="Glavina del Rio T."/>
            <person name="Hammon N."/>
            <person name="Israni S."/>
            <person name="Dalin E."/>
            <person name="Tice H."/>
            <person name="Pitluck S."/>
            <person name="Chertkov O."/>
            <person name="Brettin T."/>
            <person name="Bruce D."/>
            <person name="Han C."/>
            <person name="Tapia R."/>
            <person name="Gilna P."/>
            <person name="Schmutz J."/>
            <person name="Larimer F."/>
            <person name="Land M."/>
            <person name="Hauser L."/>
            <person name="Kyrpides N."/>
            <person name="Mikhailova N."/>
            <person name="Richardson P."/>
        </authorList>
    </citation>
    <scope>NUCLEOTIDE SEQUENCE</scope>
    <source>
        <strain evidence="3">BNC1</strain>
    </source>
</reference>
<accession>Q11G95</accession>
<feature type="transmembrane region" description="Helical" evidence="1">
    <location>
        <begin position="12"/>
        <end position="30"/>
    </location>
</feature>
<gene>
    <name evidence="3" type="ordered locus">Meso_2188</name>
</gene>
<evidence type="ECO:0000259" key="2">
    <source>
        <dbReference type="Pfam" id="PF13127"/>
    </source>
</evidence>
<evidence type="ECO:0000256" key="1">
    <source>
        <dbReference type="SAM" id="Phobius"/>
    </source>
</evidence>
<dbReference type="EMBL" id="CP000390">
    <property type="protein sequence ID" value="ABG63580.1"/>
    <property type="molecule type" value="Genomic_DNA"/>
</dbReference>
<proteinExistence type="predicted"/>